<evidence type="ECO:0000256" key="5">
    <source>
        <dbReference type="ARBA" id="ARBA00023235"/>
    </source>
</evidence>
<dbReference type="GO" id="GO:0005829">
    <property type="term" value="C:cytosol"/>
    <property type="evidence" value="ECO:0007669"/>
    <property type="project" value="TreeGrafter"/>
</dbReference>
<dbReference type="EMBL" id="JHEG02000053">
    <property type="protein sequence ID" value="KIE09899.1"/>
    <property type="molecule type" value="Genomic_DNA"/>
</dbReference>
<evidence type="ECO:0000256" key="9">
    <source>
        <dbReference type="PROSITE-ProRule" id="PRU00560"/>
    </source>
</evidence>
<dbReference type="Pfam" id="PF00580">
    <property type="entry name" value="UvrD-helicase"/>
    <property type="match status" value="1"/>
</dbReference>
<keyword evidence="1 9" id="KW-0547">Nucleotide-binding</keyword>
<dbReference type="InterPro" id="IPR014016">
    <property type="entry name" value="UvrD-like_ATP-bd"/>
</dbReference>
<evidence type="ECO:0000256" key="3">
    <source>
        <dbReference type="ARBA" id="ARBA00022806"/>
    </source>
</evidence>
<keyword evidence="5" id="KW-0413">Isomerase</keyword>
<dbReference type="GO" id="GO:0003677">
    <property type="term" value="F:DNA binding"/>
    <property type="evidence" value="ECO:0007669"/>
    <property type="project" value="InterPro"/>
</dbReference>
<dbReference type="STRING" id="1479485.DA73_0224495"/>
<comment type="caution">
    <text evidence="11">The sequence shown here is derived from an EMBL/GenBank/DDBJ whole genome shotgun (WGS) entry which is preliminary data.</text>
</comment>
<dbReference type="OrthoDB" id="9787585at2"/>
<dbReference type="SUPFAM" id="SSF52540">
    <property type="entry name" value="P-loop containing nucleoside triphosphate hydrolases"/>
    <property type="match status" value="1"/>
</dbReference>
<dbReference type="InterPro" id="IPR035093">
    <property type="entry name" value="RelE/ParE_toxin_dom_sf"/>
</dbReference>
<evidence type="ECO:0000256" key="1">
    <source>
        <dbReference type="ARBA" id="ARBA00022741"/>
    </source>
</evidence>
<dbReference type="Gene3D" id="3.40.50.300">
    <property type="entry name" value="P-loop containing nucleotide triphosphate hydrolases"/>
    <property type="match status" value="2"/>
</dbReference>
<dbReference type="PROSITE" id="PS51198">
    <property type="entry name" value="UVRD_HELICASE_ATP_BIND"/>
    <property type="match status" value="1"/>
</dbReference>
<keyword evidence="4 9" id="KW-0067">ATP-binding</keyword>
<dbReference type="Gene3D" id="3.30.2310.20">
    <property type="entry name" value="RelE-like"/>
    <property type="match status" value="1"/>
</dbReference>
<dbReference type="SUPFAM" id="SSF143011">
    <property type="entry name" value="RelE-like"/>
    <property type="match status" value="1"/>
</dbReference>
<dbReference type="EC" id="5.6.2.4" evidence="7"/>
<evidence type="ECO:0000256" key="2">
    <source>
        <dbReference type="ARBA" id="ARBA00022801"/>
    </source>
</evidence>
<dbReference type="PANTHER" id="PTHR11070:SF45">
    <property type="entry name" value="DNA 3'-5' HELICASE"/>
    <property type="match status" value="1"/>
</dbReference>
<evidence type="ECO:0000256" key="7">
    <source>
        <dbReference type="ARBA" id="ARBA00034808"/>
    </source>
</evidence>
<comment type="catalytic activity">
    <reaction evidence="8">
        <text>ATP + H2O = ADP + phosphate + H(+)</text>
        <dbReference type="Rhea" id="RHEA:13065"/>
        <dbReference type="ChEBI" id="CHEBI:15377"/>
        <dbReference type="ChEBI" id="CHEBI:15378"/>
        <dbReference type="ChEBI" id="CHEBI:30616"/>
        <dbReference type="ChEBI" id="CHEBI:43474"/>
        <dbReference type="ChEBI" id="CHEBI:456216"/>
        <dbReference type="EC" id="5.6.2.4"/>
    </reaction>
</comment>
<dbReference type="InterPro" id="IPR027417">
    <property type="entry name" value="P-loop_NTPase"/>
</dbReference>
<evidence type="ECO:0000256" key="4">
    <source>
        <dbReference type="ARBA" id="ARBA00022840"/>
    </source>
</evidence>
<keyword evidence="3 9" id="KW-0347">Helicase</keyword>
<gene>
    <name evidence="11" type="ORF">DA73_0224495</name>
</gene>
<organism evidence="11">
    <name type="scientific">Tolypothrix bouteillei VB521301</name>
    <dbReference type="NCBI Taxonomy" id="1479485"/>
    <lineage>
        <taxon>Bacteria</taxon>
        <taxon>Bacillati</taxon>
        <taxon>Cyanobacteriota</taxon>
        <taxon>Cyanophyceae</taxon>
        <taxon>Nostocales</taxon>
        <taxon>Tolypothrichaceae</taxon>
        <taxon>Tolypothrix</taxon>
    </lineage>
</organism>
<dbReference type="PANTHER" id="PTHR11070">
    <property type="entry name" value="UVRD / RECB / PCRA DNA HELICASE FAMILY MEMBER"/>
    <property type="match status" value="1"/>
</dbReference>
<dbReference type="GO" id="GO:0043138">
    <property type="term" value="F:3'-5' DNA helicase activity"/>
    <property type="evidence" value="ECO:0007669"/>
    <property type="project" value="UniProtKB-EC"/>
</dbReference>
<dbReference type="AlphaFoldDB" id="A0A0C1QWP6"/>
<evidence type="ECO:0000313" key="11">
    <source>
        <dbReference type="EMBL" id="KIE09899.1"/>
    </source>
</evidence>
<dbReference type="GO" id="GO:0005524">
    <property type="term" value="F:ATP binding"/>
    <property type="evidence" value="ECO:0007669"/>
    <property type="project" value="UniProtKB-UniRule"/>
</dbReference>
<dbReference type="GO" id="GO:0000725">
    <property type="term" value="P:recombinational repair"/>
    <property type="evidence" value="ECO:0007669"/>
    <property type="project" value="TreeGrafter"/>
</dbReference>
<accession>A0A0C1QWP6</accession>
<name>A0A0C1QWP6_9CYAN</name>
<feature type="domain" description="UvrD-like helicase ATP-binding" evidence="10">
    <location>
        <begin position="216"/>
        <end position="521"/>
    </location>
</feature>
<proteinExistence type="predicted"/>
<dbReference type="InterPro" id="IPR014017">
    <property type="entry name" value="DNA_helicase_UvrD-like_C"/>
</dbReference>
<protein>
    <recommendedName>
        <fullName evidence="7">DNA 3'-5' helicase</fullName>
        <ecNumber evidence="7">5.6.2.4</ecNumber>
    </recommendedName>
</protein>
<dbReference type="GO" id="GO:0016887">
    <property type="term" value="F:ATP hydrolysis activity"/>
    <property type="evidence" value="ECO:0007669"/>
    <property type="project" value="RHEA"/>
</dbReference>
<evidence type="ECO:0000259" key="10">
    <source>
        <dbReference type="PROSITE" id="PS51198"/>
    </source>
</evidence>
<evidence type="ECO:0000256" key="8">
    <source>
        <dbReference type="ARBA" id="ARBA00048988"/>
    </source>
</evidence>
<comment type="catalytic activity">
    <reaction evidence="6">
        <text>Couples ATP hydrolysis with the unwinding of duplex DNA by translocating in the 3'-5' direction.</text>
        <dbReference type="EC" id="5.6.2.4"/>
    </reaction>
</comment>
<feature type="binding site" evidence="9">
    <location>
        <begin position="237"/>
        <end position="244"/>
    </location>
    <ligand>
        <name>ATP</name>
        <dbReference type="ChEBI" id="CHEBI:30616"/>
    </ligand>
</feature>
<dbReference type="Pfam" id="PF13361">
    <property type="entry name" value="UvrD_C"/>
    <property type="match status" value="1"/>
</dbReference>
<dbReference type="InterPro" id="IPR000212">
    <property type="entry name" value="DNA_helicase_UvrD/REP"/>
</dbReference>
<sequence>MFFEIIHKPTFTNQLLAIPKERVVQILEKIEVLRSDPKPHSNLKKKLHGYKGDVYRLRSGDYRIIYTYADNWVALLGVDNRKDIYRGDKLVADTSLPNVGGLSNLDNVLTLQPNYTPPTQPPDSPPETLLPVRLTESLLTQLLVPTECFPPLLACRTLEDLLAANIPPSVRDRVFDCISSPNFDQVLAQPSYVTGSMDDLLSFREGELLGFLLKLNSEQEKYVKWALNASGPVLIKGSPGTGKSTVALYRVRAVLNALKEKGVKQPKILFTTYTNALVAFSQQLLERLLGKDMRYVEVKTADAIAYSIICQTTGQPHIAKQADLWKSIQQAHPTAIASLPGNSLQRLAQTQILKRLSVDYLLDEICSVIEARGITTLKEYQTAPRNGRAISLNTVQRQAIWHLRQHFYQTLATQRLETWQQIRSRALSTLRTMKNPLQYDAVFVDEAQDLEPNSLRLLAQLCPQLGRLFVTADANQSIYGSSFRWTEVHQDLRFVGRTGILRINHRTTQEIDRAAHSYLSDSALDDILETREYVYNGPPPAIRTVSDRESEIQLLIRFCKAAAKEFRLGTEACAILVPSETSGRRIASQLTNLGSLEAHFMKSRELDLKRSGVKVITLKAAKGLEFPIVAIAGFLDVAYPSVPKGAQSAEVTEILNRERRTLFVGMTRAMRAMLVIVPNGTASPLLQNFDPNLWNLSIPAA</sequence>
<evidence type="ECO:0000256" key="6">
    <source>
        <dbReference type="ARBA" id="ARBA00034617"/>
    </source>
</evidence>
<keyword evidence="2 9" id="KW-0378">Hydrolase</keyword>
<reference evidence="11" key="1">
    <citation type="journal article" date="2015" name="Genome Announc.">
        <title>Draft Genome Sequence of Tolypothrix boutellei Strain VB521301.</title>
        <authorList>
            <person name="Chandrababunaidu M.M."/>
            <person name="Singh D."/>
            <person name="Sen D."/>
            <person name="Bhan S."/>
            <person name="Das S."/>
            <person name="Gupta A."/>
            <person name="Adhikary S.P."/>
            <person name="Tripathy S."/>
        </authorList>
    </citation>
    <scope>NUCLEOTIDE SEQUENCE</scope>
    <source>
        <strain evidence="11">VB521301</strain>
    </source>
</reference>